<dbReference type="OrthoDB" id="2451627at2"/>
<evidence type="ECO:0000313" key="2">
    <source>
        <dbReference type="Proteomes" id="UP000266177"/>
    </source>
</evidence>
<dbReference type="EMBL" id="QYZD01000098">
    <property type="protein sequence ID" value="RJG14922.1"/>
    <property type="molecule type" value="Genomic_DNA"/>
</dbReference>
<evidence type="ECO:0000313" key="1">
    <source>
        <dbReference type="EMBL" id="RJG14922.1"/>
    </source>
</evidence>
<protein>
    <recommendedName>
        <fullName evidence="3">DUF600 family protein</fullName>
    </recommendedName>
</protein>
<proteinExistence type="predicted"/>
<name>A0A3A3GDC3_PANTH</name>
<dbReference type="Proteomes" id="UP000266177">
    <property type="component" value="Unassembled WGS sequence"/>
</dbReference>
<sequence>MYDVSKERQIAVLNICNENLRKIKDLCQKYNGEMPTEMKLIYDVSRNKLEVQYSYEIKYTNDPVKTAGYIFDEWFEEMGGNL</sequence>
<accession>A0A3A3GDC3</accession>
<gene>
    <name evidence="1" type="ORF">DQX05_30090</name>
</gene>
<evidence type="ECO:0008006" key="3">
    <source>
        <dbReference type="Google" id="ProtNLM"/>
    </source>
</evidence>
<organism evidence="1 2">
    <name type="scientific">Paenibacillus thiaminolyticus</name>
    <name type="common">Bacillus thiaminolyticus</name>
    <dbReference type="NCBI Taxonomy" id="49283"/>
    <lineage>
        <taxon>Bacteria</taxon>
        <taxon>Bacillati</taxon>
        <taxon>Bacillota</taxon>
        <taxon>Bacilli</taxon>
        <taxon>Bacillales</taxon>
        <taxon>Paenibacillaceae</taxon>
        <taxon>Paenibacillus</taxon>
    </lineage>
</organism>
<comment type="caution">
    <text evidence="1">The sequence shown here is derived from an EMBL/GenBank/DDBJ whole genome shotgun (WGS) entry which is preliminary data.</text>
</comment>
<reference evidence="1 2" key="1">
    <citation type="submission" date="2018-09" db="EMBL/GenBank/DDBJ databases">
        <title>Paenibacillus SK2017-BO5.</title>
        <authorList>
            <person name="Piskunova J.V."/>
            <person name="Dubiley S.A."/>
            <person name="Severinov K.V."/>
        </authorList>
    </citation>
    <scope>NUCLEOTIDE SEQUENCE [LARGE SCALE GENOMIC DNA]</scope>
    <source>
        <strain evidence="1 2">BO5</strain>
    </source>
</reference>
<dbReference type="AlphaFoldDB" id="A0A3A3GDC3"/>